<dbReference type="AlphaFoldDB" id="A0A5C5V3M0"/>
<evidence type="ECO:0000256" key="9">
    <source>
        <dbReference type="ARBA" id="ARBA00023160"/>
    </source>
</evidence>
<dbReference type="InterPro" id="IPR014031">
    <property type="entry name" value="Ketoacyl_synth_C"/>
</dbReference>
<protein>
    <recommendedName>
        <fullName evidence="4 11">3-oxoacyl-[acyl-carrier-protein] synthase 2</fullName>
        <ecNumber evidence="3 11">2.3.1.179</ecNumber>
    </recommendedName>
</protein>
<dbReference type="Gene3D" id="3.40.47.10">
    <property type="match status" value="1"/>
</dbReference>
<keyword evidence="8" id="KW-0443">Lipid metabolism</keyword>
<dbReference type="CDD" id="cd00834">
    <property type="entry name" value="KAS_I_II"/>
    <property type="match status" value="1"/>
</dbReference>
<evidence type="ECO:0000256" key="1">
    <source>
        <dbReference type="ARBA" id="ARBA00005194"/>
    </source>
</evidence>
<dbReference type="InterPro" id="IPR020841">
    <property type="entry name" value="PKS_Beta-ketoAc_synthase_dom"/>
</dbReference>
<feature type="active site" description="For beta-ketoacyl synthase activity" evidence="12">
    <location>
        <position position="176"/>
    </location>
</feature>
<evidence type="ECO:0000256" key="3">
    <source>
        <dbReference type="ARBA" id="ARBA00012356"/>
    </source>
</evidence>
<accession>A0A5C5V3M0</accession>
<dbReference type="PROSITE" id="PS52004">
    <property type="entry name" value="KS3_2"/>
    <property type="match status" value="1"/>
</dbReference>
<keyword evidence="10 11" id="KW-0012">Acyltransferase</keyword>
<evidence type="ECO:0000313" key="15">
    <source>
        <dbReference type="EMBL" id="TWT32342.1"/>
    </source>
</evidence>
<dbReference type="FunFam" id="3.40.47.10:FF:000029">
    <property type="entry name" value="3-oxoacyl-[acyl-carrier-protein] synthase 1"/>
    <property type="match status" value="1"/>
</dbReference>
<evidence type="ECO:0000256" key="4">
    <source>
        <dbReference type="ARBA" id="ARBA00014657"/>
    </source>
</evidence>
<feature type="domain" description="Ketosynthase family 3 (KS3)" evidence="14">
    <location>
        <begin position="2"/>
        <end position="424"/>
    </location>
</feature>
<evidence type="ECO:0000313" key="16">
    <source>
        <dbReference type="Proteomes" id="UP000316714"/>
    </source>
</evidence>
<comment type="caution">
    <text evidence="15">The sequence shown here is derived from an EMBL/GenBank/DDBJ whole genome shotgun (WGS) entry which is preliminary data.</text>
</comment>
<evidence type="ECO:0000256" key="12">
    <source>
        <dbReference type="PIRSR" id="PIRSR000447-1"/>
    </source>
</evidence>
<dbReference type="SMART" id="SM00825">
    <property type="entry name" value="PKS_KS"/>
    <property type="match status" value="1"/>
</dbReference>
<keyword evidence="5 11" id="KW-0444">Lipid biosynthesis</keyword>
<dbReference type="InterPro" id="IPR014030">
    <property type="entry name" value="Ketoacyl_synth_N"/>
</dbReference>
<evidence type="ECO:0000256" key="2">
    <source>
        <dbReference type="ARBA" id="ARBA00008467"/>
    </source>
</evidence>
<keyword evidence="7" id="KW-0276">Fatty acid metabolism</keyword>
<dbReference type="OrthoDB" id="292158at2"/>
<dbReference type="RefSeq" id="WP_146567624.1">
    <property type="nucleotide sequence ID" value="NZ_SIHJ01000003.1"/>
</dbReference>
<dbReference type="NCBIfam" id="NF005589">
    <property type="entry name" value="PRK07314.1"/>
    <property type="match status" value="1"/>
</dbReference>
<comment type="catalytic activity">
    <reaction evidence="11">
        <text>a fatty acyl-[ACP] + malonyl-[ACP] + H(+) = a 3-oxoacyl-[ACP] + holo-[ACP] + CO2</text>
        <dbReference type="Rhea" id="RHEA:22836"/>
        <dbReference type="Rhea" id="RHEA-COMP:9623"/>
        <dbReference type="Rhea" id="RHEA-COMP:9685"/>
        <dbReference type="Rhea" id="RHEA-COMP:9916"/>
        <dbReference type="Rhea" id="RHEA-COMP:14125"/>
        <dbReference type="ChEBI" id="CHEBI:15378"/>
        <dbReference type="ChEBI" id="CHEBI:16526"/>
        <dbReference type="ChEBI" id="CHEBI:64479"/>
        <dbReference type="ChEBI" id="CHEBI:78449"/>
        <dbReference type="ChEBI" id="CHEBI:78776"/>
        <dbReference type="ChEBI" id="CHEBI:138651"/>
    </reaction>
</comment>
<dbReference type="Proteomes" id="UP000316714">
    <property type="component" value="Unassembled WGS sequence"/>
</dbReference>
<keyword evidence="9 11" id="KW-0275">Fatty acid biosynthesis</keyword>
<comment type="catalytic activity">
    <reaction evidence="11">
        <text>(9Z)-hexadecenoyl-[ACP] + malonyl-[ACP] + H(+) = 3-oxo-(11Z)-octadecenoyl-[ACP] + holo-[ACP] + CO2</text>
        <dbReference type="Rhea" id="RHEA:55040"/>
        <dbReference type="Rhea" id="RHEA-COMP:9623"/>
        <dbReference type="Rhea" id="RHEA-COMP:9685"/>
        <dbReference type="Rhea" id="RHEA-COMP:10800"/>
        <dbReference type="Rhea" id="RHEA-COMP:14074"/>
        <dbReference type="ChEBI" id="CHEBI:15378"/>
        <dbReference type="ChEBI" id="CHEBI:16526"/>
        <dbReference type="ChEBI" id="CHEBI:64479"/>
        <dbReference type="ChEBI" id="CHEBI:78449"/>
        <dbReference type="ChEBI" id="CHEBI:83989"/>
        <dbReference type="ChEBI" id="CHEBI:138538"/>
        <dbReference type="EC" id="2.3.1.179"/>
    </reaction>
</comment>
<proteinExistence type="inferred from homology"/>
<name>A0A5C5V3M0_9BACT</name>
<evidence type="ECO:0000256" key="5">
    <source>
        <dbReference type="ARBA" id="ARBA00022516"/>
    </source>
</evidence>
<dbReference type="InterPro" id="IPR017568">
    <property type="entry name" value="3-oxoacyl-ACP_synth-2"/>
</dbReference>
<evidence type="ECO:0000259" key="14">
    <source>
        <dbReference type="PROSITE" id="PS52004"/>
    </source>
</evidence>
<dbReference type="GO" id="GO:0005829">
    <property type="term" value="C:cytosol"/>
    <property type="evidence" value="ECO:0007669"/>
    <property type="project" value="TreeGrafter"/>
</dbReference>
<evidence type="ECO:0000256" key="8">
    <source>
        <dbReference type="ARBA" id="ARBA00023098"/>
    </source>
</evidence>
<evidence type="ECO:0000256" key="10">
    <source>
        <dbReference type="ARBA" id="ARBA00023315"/>
    </source>
</evidence>
<dbReference type="Pfam" id="PF00109">
    <property type="entry name" value="ketoacyl-synt"/>
    <property type="match status" value="1"/>
</dbReference>
<dbReference type="EMBL" id="SIHJ01000003">
    <property type="protein sequence ID" value="TWT32342.1"/>
    <property type="molecule type" value="Genomic_DNA"/>
</dbReference>
<dbReference type="GO" id="GO:0030497">
    <property type="term" value="P:fatty acid elongation"/>
    <property type="evidence" value="ECO:0007669"/>
    <property type="project" value="UniProtKB-ARBA"/>
</dbReference>
<keyword evidence="6 11" id="KW-0808">Transferase</keyword>
<dbReference type="GO" id="GO:0004315">
    <property type="term" value="F:3-oxoacyl-[acyl-carrier-protein] synthase activity"/>
    <property type="evidence" value="ECO:0007669"/>
    <property type="project" value="UniProtKB-EC"/>
</dbReference>
<dbReference type="InterPro" id="IPR000794">
    <property type="entry name" value="Beta-ketoacyl_synthase"/>
</dbReference>
<dbReference type="Pfam" id="PF02801">
    <property type="entry name" value="Ketoacyl-synt_C"/>
    <property type="match status" value="1"/>
</dbReference>
<reference evidence="15 16" key="1">
    <citation type="submission" date="2019-02" db="EMBL/GenBank/DDBJ databases">
        <title>Deep-cultivation of Planctomycetes and their phenomic and genomic characterization uncovers novel biology.</title>
        <authorList>
            <person name="Wiegand S."/>
            <person name="Jogler M."/>
            <person name="Boedeker C."/>
            <person name="Pinto D."/>
            <person name="Vollmers J."/>
            <person name="Rivas-Marin E."/>
            <person name="Kohn T."/>
            <person name="Peeters S.H."/>
            <person name="Heuer A."/>
            <person name="Rast P."/>
            <person name="Oberbeckmann S."/>
            <person name="Bunk B."/>
            <person name="Jeske O."/>
            <person name="Meyerdierks A."/>
            <person name="Storesund J.E."/>
            <person name="Kallscheuer N."/>
            <person name="Luecker S."/>
            <person name="Lage O.M."/>
            <person name="Pohl T."/>
            <person name="Merkel B.J."/>
            <person name="Hornburger P."/>
            <person name="Mueller R.-W."/>
            <person name="Bruemmer F."/>
            <person name="Labrenz M."/>
            <person name="Spormann A.M."/>
            <person name="Op Den Camp H."/>
            <person name="Overmann J."/>
            <person name="Amann R."/>
            <person name="Jetten M.S.M."/>
            <person name="Mascher T."/>
            <person name="Medema M.H."/>
            <person name="Devos D.P."/>
            <person name="Kaster A.-K."/>
            <person name="Ovreas L."/>
            <person name="Rohde M."/>
            <person name="Galperin M.Y."/>
            <person name="Jogler C."/>
        </authorList>
    </citation>
    <scope>NUCLEOTIDE SEQUENCE [LARGE SCALE GENOMIC DNA]</scope>
    <source>
        <strain evidence="15 16">KOR34</strain>
    </source>
</reference>
<evidence type="ECO:0000256" key="13">
    <source>
        <dbReference type="RuleBase" id="RU003694"/>
    </source>
</evidence>
<evidence type="ECO:0000256" key="11">
    <source>
        <dbReference type="PIRNR" id="PIRNR000447"/>
    </source>
</evidence>
<keyword evidence="16" id="KW-1185">Reference proteome</keyword>
<comment type="function">
    <text evidence="11">Involved in the type II fatty acid elongation cycle. Catalyzes the elongation of a wide range of acyl-ACP by the addition of two carbons from malonyl-ACP to an acyl acceptor. Can efficiently catalyze the conversion of palmitoleoyl-ACP (cis-hexadec-9-enoyl-ACP) to cis-vaccenoyl-ACP (cis-octadec-11-enoyl-ACP), an essential step in the thermal regulation of fatty acid composition.</text>
</comment>
<dbReference type="EC" id="2.3.1.179" evidence="3 11"/>
<dbReference type="FunFam" id="3.40.47.10:FF:000018">
    <property type="entry name" value="3-oxoacyl-[acyl-carrier-protein] synthase 2"/>
    <property type="match status" value="1"/>
</dbReference>
<sequence>MRNRVVITGVGCVTPLGTTVPELWANLLAGKSSVRQTSLFDASKFPTNIASEVRDWSIASVGEDPAVWEKRGRHTRFAVGAAKQAMEDSGALGTVEPTRMGVYLGAGEGQQDFGAFSAMMTAAIQGGEFDLTKFVQKGLELLDPMEELEQEPNMPAAYVAAQFDAQGPNFNCLTACAASSQAIGEAAEIIRRGDADVMISGGAHSMIHPFGVTGFNLLTALSERNDEPERASRPFDQHRDGFVLGEGAAMLILEEYEHAKARGAQIYGELVGYGATADAFRITDTHPEGRGATSCIKMALKDAGIGTSDIDYVNAHGTSTTVNDKVETLSLKQALGEDDARATPVSSTKSMMGHLIAAAGATELIISLMAIKDNKLPPTINYETPDPNCDLDYIPNEARDQQCNIVLSNSFGFGGQNITLIARGV</sequence>
<evidence type="ECO:0000256" key="7">
    <source>
        <dbReference type="ARBA" id="ARBA00022832"/>
    </source>
</evidence>
<evidence type="ECO:0000256" key="6">
    <source>
        <dbReference type="ARBA" id="ARBA00022679"/>
    </source>
</evidence>
<organism evidence="15 16">
    <name type="scientific">Posidoniimonas corsicana</name>
    <dbReference type="NCBI Taxonomy" id="1938618"/>
    <lineage>
        <taxon>Bacteria</taxon>
        <taxon>Pseudomonadati</taxon>
        <taxon>Planctomycetota</taxon>
        <taxon>Planctomycetia</taxon>
        <taxon>Pirellulales</taxon>
        <taxon>Lacipirellulaceae</taxon>
        <taxon>Posidoniimonas</taxon>
    </lineage>
</organism>
<comment type="similarity">
    <text evidence="2 11 13">Belongs to the thiolase-like superfamily. Beta-ketoacyl-ACP synthases family.</text>
</comment>
<gene>
    <name evidence="15" type="primary">fabF_5</name>
    <name evidence="15" type="ORF">KOR34_41050</name>
</gene>
<dbReference type="PANTHER" id="PTHR11712">
    <property type="entry name" value="POLYKETIDE SYNTHASE-RELATED"/>
    <property type="match status" value="1"/>
</dbReference>
<dbReference type="PIRSF" id="PIRSF000447">
    <property type="entry name" value="KAS_II"/>
    <property type="match status" value="1"/>
</dbReference>
<dbReference type="SUPFAM" id="SSF53901">
    <property type="entry name" value="Thiolase-like"/>
    <property type="match status" value="2"/>
</dbReference>
<dbReference type="PANTHER" id="PTHR11712:SF336">
    <property type="entry name" value="3-OXOACYL-[ACYL-CARRIER-PROTEIN] SYNTHASE, MITOCHONDRIAL"/>
    <property type="match status" value="1"/>
</dbReference>
<dbReference type="UniPathway" id="UPA00094"/>
<dbReference type="InterPro" id="IPR016039">
    <property type="entry name" value="Thiolase-like"/>
</dbReference>
<comment type="pathway">
    <text evidence="1 11">Lipid metabolism; fatty acid biosynthesis.</text>
</comment>